<evidence type="ECO:0000256" key="4">
    <source>
        <dbReference type="ARBA" id="ARBA00023110"/>
    </source>
</evidence>
<evidence type="ECO:0000256" key="5">
    <source>
        <dbReference type="ARBA" id="ARBA00023235"/>
    </source>
</evidence>
<dbReference type="Proteomes" id="UP000002535">
    <property type="component" value="Chromosome"/>
</dbReference>
<organism evidence="8 9">
    <name type="scientific">Prochlorococcus marinus (strain NATL2A)</name>
    <dbReference type="NCBI Taxonomy" id="59920"/>
    <lineage>
        <taxon>Bacteria</taxon>
        <taxon>Bacillati</taxon>
        <taxon>Cyanobacteriota</taxon>
        <taxon>Cyanophyceae</taxon>
        <taxon>Synechococcales</taxon>
        <taxon>Prochlorococcaceae</taxon>
        <taxon>Prochlorococcus</taxon>
    </lineage>
</organism>
<dbReference type="InterPro" id="IPR050245">
    <property type="entry name" value="PrsA_foldase"/>
</dbReference>
<evidence type="ECO:0000256" key="2">
    <source>
        <dbReference type="ARBA" id="ARBA00013194"/>
    </source>
</evidence>
<dbReference type="Gene3D" id="3.10.50.40">
    <property type="match status" value="1"/>
</dbReference>
<dbReference type="Pfam" id="PF00639">
    <property type="entry name" value="Rotamase"/>
    <property type="match status" value="1"/>
</dbReference>
<keyword evidence="3" id="KW-0732">Signal</keyword>
<dbReference type="PANTHER" id="PTHR47245">
    <property type="entry name" value="PEPTIDYLPROLYL ISOMERASE"/>
    <property type="match status" value="1"/>
</dbReference>
<dbReference type="EC" id="5.2.1.8" evidence="2"/>
<feature type="domain" description="PpiC" evidence="7">
    <location>
        <begin position="117"/>
        <end position="200"/>
    </location>
</feature>
<dbReference type="PhylomeDB" id="Q46IG5"/>
<evidence type="ECO:0000313" key="9">
    <source>
        <dbReference type="Proteomes" id="UP000002535"/>
    </source>
</evidence>
<evidence type="ECO:0000256" key="3">
    <source>
        <dbReference type="ARBA" id="ARBA00022729"/>
    </source>
</evidence>
<dbReference type="GO" id="GO:0003755">
    <property type="term" value="F:peptidyl-prolyl cis-trans isomerase activity"/>
    <property type="evidence" value="ECO:0007669"/>
    <property type="project" value="UniProtKB-KW"/>
</dbReference>
<name>Q46IG5_PROMT</name>
<dbReference type="OrthoDB" id="541012at2"/>
<keyword evidence="5 6" id="KW-0413">Isomerase</keyword>
<comment type="catalytic activity">
    <reaction evidence="1">
        <text>[protein]-peptidylproline (omega=180) = [protein]-peptidylproline (omega=0)</text>
        <dbReference type="Rhea" id="RHEA:16237"/>
        <dbReference type="Rhea" id="RHEA-COMP:10747"/>
        <dbReference type="Rhea" id="RHEA-COMP:10748"/>
        <dbReference type="ChEBI" id="CHEBI:83833"/>
        <dbReference type="ChEBI" id="CHEBI:83834"/>
        <dbReference type="EC" id="5.2.1.8"/>
    </reaction>
</comment>
<evidence type="ECO:0000256" key="6">
    <source>
        <dbReference type="PROSITE-ProRule" id="PRU00278"/>
    </source>
</evidence>
<evidence type="ECO:0000313" key="8">
    <source>
        <dbReference type="EMBL" id="AAZ58713.1"/>
    </source>
</evidence>
<dbReference type="AlphaFoldDB" id="Q46IG5"/>
<dbReference type="RefSeq" id="WP_011295567.1">
    <property type="nucleotide sequence ID" value="NC_007335.2"/>
</dbReference>
<dbReference type="PANTHER" id="PTHR47245:SF1">
    <property type="entry name" value="FOLDASE PROTEIN PRSA"/>
    <property type="match status" value="1"/>
</dbReference>
<dbReference type="SUPFAM" id="SSF54534">
    <property type="entry name" value="FKBP-like"/>
    <property type="match status" value="1"/>
</dbReference>
<dbReference type="PROSITE" id="PS50198">
    <property type="entry name" value="PPIC_PPIASE_2"/>
    <property type="match status" value="1"/>
</dbReference>
<proteinExistence type="predicted"/>
<evidence type="ECO:0000256" key="1">
    <source>
        <dbReference type="ARBA" id="ARBA00000971"/>
    </source>
</evidence>
<dbReference type="KEGG" id="pmn:PMN2A_1223"/>
<dbReference type="HOGENOM" id="CLU_082394_0_1_3"/>
<dbReference type="EMBL" id="CP000095">
    <property type="protein sequence ID" value="AAZ58713.1"/>
    <property type="molecule type" value="Genomic_DNA"/>
</dbReference>
<dbReference type="STRING" id="59920.PMN2A_1223"/>
<accession>Q46IG5</accession>
<evidence type="ECO:0000259" key="7">
    <source>
        <dbReference type="PROSITE" id="PS50198"/>
    </source>
</evidence>
<sequence>MESIKCLNDDTIQLLSKHKLLKTLVRSEIIKDELSKIYIDEKRKEELILEFKKQQNIIEDDKYKNFLNINHLNDYDVEDIALGKTRIYEYSLKNFGHKIESWFLERKSQLDIIVYSLIRVSDPFIARELYLRILSKETDIGDLATEFSEGIEKKTRGIVGPISIGNSHPSLANFLQNCEIGKVQPPLKINNSFLIIRVENFEPAKLDEDMKKNMGEELLNKWLDIQADDMIEKLIKNHSTKSNNSITS</sequence>
<keyword evidence="4 6" id="KW-0697">Rotamase</keyword>
<gene>
    <name evidence="8" type="ordered locus">PMN2A_1223</name>
</gene>
<keyword evidence="9" id="KW-1185">Reference proteome</keyword>
<reference evidence="8 9" key="1">
    <citation type="journal article" date="2007" name="PLoS Genet.">
        <title>Patterns and implications of gene gain and loss in the evolution of Prochlorococcus.</title>
        <authorList>
            <person name="Kettler G.C."/>
            <person name="Martiny A.C."/>
            <person name="Huang K."/>
            <person name="Zucker J."/>
            <person name="Coleman M.L."/>
            <person name="Rodrigue S."/>
            <person name="Chen F."/>
            <person name="Lapidus A."/>
            <person name="Ferriera S."/>
            <person name="Johnson J."/>
            <person name="Steglich C."/>
            <person name="Church G.M."/>
            <person name="Richardson P."/>
            <person name="Chisholm S.W."/>
        </authorList>
    </citation>
    <scope>NUCLEOTIDE SEQUENCE [LARGE SCALE GENOMIC DNA]</scope>
    <source>
        <strain evidence="8 9">NATL2A</strain>
    </source>
</reference>
<dbReference type="InterPro" id="IPR000297">
    <property type="entry name" value="PPIase_PpiC"/>
</dbReference>
<protein>
    <recommendedName>
        <fullName evidence="2">peptidylprolyl isomerase</fullName>
        <ecNumber evidence="2">5.2.1.8</ecNumber>
    </recommendedName>
</protein>
<dbReference type="InterPro" id="IPR046357">
    <property type="entry name" value="PPIase_dom_sf"/>
</dbReference>